<feature type="domain" description="Histone deacetylase" evidence="13">
    <location>
        <begin position="145"/>
        <end position="455"/>
    </location>
</feature>
<keyword evidence="4 11" id="KW-0678">Repressor</keyword>
<dbReference type="InterPro" id="IPR017321">
    <property type="entry name" value="Hist_deAcase_II_yeast"/>
</dbReference>
<dbReference type="PRINTS" id="PR01270">
    <property type="entry name" value="HDASUPER"/>
</dbReference>
<dbReference type="GeneID" id="66984241"/>
<evidence type="ECO:0000256" key="1">
    <source>
        <dbReference type="ARBA" id="ARBA00004123"/>
    </source>
</evidence>
<evidence type="ECO:0000313" key="16">
    <source>
        <dbReference type="Proteomes" id="UP000637239"/>
    </source>
</evidence>
<gene>
    <name evidence="15" type="primary">HDA1</name>
    <name evidence="15" type="ORF">ACHE_51081A</name>
</gene>
<evidence type="ECO:0000256" key="8">
    <source>
        <dbReference type="ARBA" id="ARBA00023163"/>
    </source>
</evidence>
<dbReference type="InterPro" id="IPR037138">
    <property type="entry name" value="His_deacetylse_dom_sf"/>
</dbReference>
<dbReference type="InterPro" id="IPR023696">
    <property type="entry name" value="Ureohydrolase_dom_sf"/>
</dbReference>
<comment type="catalytic activity">
    <reaction evidence="10 11">
        <text>N(6)-acetyl-L-lysyl-[histone] + H2O = L-lysyl-[histone] + acetate</text>
        <dbReference type="Rhea" id="RHEA:58196"/>
        <dbReference type="Rhea" id="RHEA-COMP:9845"/>
        <dbReference type="Rhea" id="RHEA-COMP:11338"/>
        <dbReference type="ChEBI" id="CHEBI:15377"/>
        <dbReference type="ChEBI" id="CHEBI:29969"/>
        <dbReference type="ChEBI" id="CHEBI:30089"/>
        <dbReference type="ChEBI" id="CHEBI:61930"/>
        <dbReference type="EC" id="3.5.1.98"/>
    </reaction>
</comment>
<dbReference type="Pfam" id="PF00850">
    <property type="entry name" value="Hist_deacetyl"/>
    <property type="match status" value="1"/>
</dbReference>
<dbReference type="PANTHER" id="PTHR10625">
    <property type="entry name" value="HISTONE DEACETYLASE HDAC1-RELATED"/>
    <property type="match status" value="1"/>
</dbReference>
<dbReference type="EC" id="3.5.1.98" evidence="3 11"/>
<keyword evidence="6 11" id="KW-0156">Chromatin regulator</keyword>
<dbReference type="GO" id="GO:0040029">
    <property type="term" value="P:epigenetic regulation of gene expression"/>
    <property type="evidence" value="ECO:0007669"/>
    <property type="project" value="TreeGrafter"/>
</dbReference>
<evidence type="ECO:0000259" key="14">
    <source>
        <dbReference type="Pfam" id="PF09757"/>
    </source>
</evidence>
<dbReference type="InterPro" id="IPR023801">
    <property type="entry name" value="His_deacetylse_dom"/>
</dbReference>
<evidence type="ECO:0000256" key="4">
    <source>
        <dbReference type="ARBA" id="ARBA00022491"/>
    </source>
</evidence>
<keyword evidence="7 11" id="KW-0805">Transcription regulation</keyword>
<evidence type="ECO:0000256" key="10">
    <source>
        <dbReference type="ARBA" id="ARBA00048287"/>
    </source>
</evidence>
<evidence type="ECO:0000256" key="6">
    <source>
        <dbReference type="ARBA" id="ARBA00022853"/>
    </source>
</evidence>
<dbReference type="Proteomes" id="UP000637239">
    <property type="component" value="Chromosome 5"/>
</dbReference>
<feature type="region of interest" description="Disordered" evidence="12">
    <location>
        <begin position="23"/>
        <end position="48"/>
    </location>
</feature>
<comment type="function">
    <text evidence="11">Responsible for the deacetylation of lysine residues on the N-terminal part of the core histones (H2A, H2B, H3 and H4). Histone deacetylation gives a tag for epigenetic repression and plays an important role in transcriptional regulation, cell cycle progression and developmental events.</text>
</comment>
<dbReference type="PIRSF" id="PIRSF037919">
    <property type="entry name" value="HDAC_II_yeast"/>
    <property type="match status" value="1"/>
</dbReference>
<dbReference type="GO" id="GO:0031078">
    <property type="term" value="F:histone H3K14 deacetylase activity, hydrolytic mechanism"/>
    <property type="evidence" value="ECO:0007669"/>
    <property type="project" value="UniProtKB-UniRule"/>
</dbReference>
<accession>A0A7R7ZPR6</accession>
<keyword evidence="16" id="KW-1185">Reference proteome</keyword>
<dbReference type="KEGG" id="ache:ACHE_51081A"/>
<feature type="domain" description="Arb2-like" evidence="14">
    <location>
        <begin position="725"/>
        <end position="784"/>
    </location>
</feature>
<feature type="compositionally biased region" description="Acidic residues" evidence="12">
    <location>
        <begin position="781"/>
        <end position="802"/>
    </location>
</feature>
<sequence>MAMEDDEDIVMRDASSHPMALPHQLATASASRQSLPPHLNGSADPSLAPSILAQGMRIPLTPRPGSVPATGTSAMGPVPVAGPGLGHPAEAPGFREESPMEANSDWSDEEAAAHVGIPLAGLSSGLCYDVQMRYHCEVRPTADVHPEDPRRIYYIYKELCRAGLVDDPESSRPLVSRPLKRINARNATEEEVSLVHTPDHFAFVESTKDMSDDELIALEHTRDSIYFNKLTFASSLLSVGGAIETCLAVATRKVKNAIAVIRPPGHHAEHDKTMGFCLFNNVSVAARVCQKQLGDSCRKIMILDWDVHHGNGIQKAFYDDPNVLYISLHVYQDGRFYPGGDEGDLDHCGTGAGVGRNVNIPWPSQGMGDGDYMYAFQQVVMPIAHEFNPDLVIIASGFDAAVGDELGGCFVTPSCYAHMTHMLMGLANGKVSVCLEGGYNFRSISKSALAVTKTLMGEPPDRLLSTSPSDLAASTVRHVMMAQSRYWRCMYPKEPQELSLWTDRLHDIIRQYQSKQLYDNFKLTPLYIYRTAISKSFENQVLASSNYNKQTPLLVIFHDPPEIMGLPHPTTNKLEAHNCWLADVVKEYVGWAIGKGYAVIDVNVPKHVTNEPVTGKYEDEDESRPTATEELAGYLWDNYIEPNEATEIFFIGMGNAFYGVANLLINRETLYQRVNGVVSFVAENPVRAIASHTQVWLSRWYKDVCPPVILSPTRSPSSDSPQLTKQNSLVFVSHTHGVWNNVETRRKPSKRYGHLIQSPTSGLSEMLMHHREDVFKWIEDRADEEESEEEEEEEEEEEQEQEQEQRRKSQSQSQGGSKSRSPVKRVAAGE</sequence>
<name>A0A7R7ZPR6_ASPCH</name>
<dbReference type="EMBL" id="AP024420">
    <property type="protein sequence ID" value="BCR89883.1"/>
    <property type="molecule type" value="Genomic_DNA"/>
</dbReference>
<reference evidence="15" key="1">
    <citation type="submission" date="2021-01" db="EMBL/GenBank/DDBJ databases">
        <authorList>
            <consortium name="Aspergillus chevalieri M1 genome sequencing consortium"/>
            <person name="Kazuki M."/>
            <person name="Futagami T."/>
        </authorList>
    </citation>
    <scope>NUCLEOTIDE SEQUENCE</scope>
    <source>
        <strain evidence="15">M1</strain>
    </source>
</reference>
<evidence type="ECO:0000256" key="7">
    <source>
        <dbReference type="ARBA" id="ARBA00023015"/>
    </source>
</evidence>
<proteinExistence type="inferred from homology"/>
<feature type="compositionally biased region" description="Low complexity" evidence="12">
    <location>
        <begin position="810"/>
        <end position="820"/>
    </location>
</feature>
<evidence type="ECO:0000256" key="11">
    <source>
        <dbReference type="PIRNR" id="PIRNR037919"/>
    </source>
</evidence>
<evidence type="ECO:0000256" key="2">
    <source>
        <dbReference type="ARBA" id="ARBA00007738"/>
    </source>
</evidence>
<keyword evidence="9 11" id="KW-0539">Nucleus</keyword>
<dbReference type="Pfam" id="PF09757">
    <property type="entry name" value="Arb2-like"/>
    <property type="match status" value="2"/>
</dbReference>
<dbReference type="Gene3D" id="3.40.800.20">
    <property type="entry name" value="Histone deacetylase domain"/>
    <property type="match status" value="1"/>
</dbReference>
<protein>
    <recommendedName>
        <fullName evidence="3 11">Histone deacetylase</fullName>
        <ecNumber evidence="3 11">3.5.1.98</ecNumber>
    </recommendedName>
</protein>
<organism evidence="15 16">
    <name type="scientific">Aspergillus chevalieri</name>
    <name type="common">Eurotium chevalieri</name>
    <dbReference type="NCBI Taxonomy" id="182096"/>
    <lineage>
        <taxon>Eukaryota</taxon>
        <taxon>Fungi</taxon>
        <taxon>Dikarya</taxon>
        <taxon>Ascomycota</taxon>
        <taxon>Pezizomycotina</taxon>
        <taxon>Eurotiomycetes</taxon>
        <taxon>Eurotiomycetidae</taxon>
        <taxon>Eurotiales</taxon>
        <taxon>Aspergillaceae</taxon>
        <taxon>Aspergillus</taxon>
        <taxon>Aspergillus subgen. Aspergillus</taxon>
    </lineage>
</organism>
<dbReference type="InterPro" id="IPR019154">
    <property type="entry name" value="Arb2-like_domain"/>
</dbReference>
<keyword evidence="8 11" id="KW-0804">Transcription</keyword>
<comment type="subcellular location">
    <subcellularLocation>
        <location evidence="1 11">Nucleus</location>
    </subcellularLocation>
</comment>
<dbReference type="GO" id="GO:0000118">
    <property type="term" value="C:histone deacetylase complex"/>
    <property type="evidence" value="ECO:0007669"/>
    <property type="project" value="TreeGrafter"/>
</dbReference>
<dbReference type="InterPro" id="IPR000286">
    <property type="entry name" value="HDACs"/>
</dbReference>
<feature type="region of interest" description="Disordered" evidence="12">
    <location>
        <begin position="779"/>
        <end position="830"/>
    </location>
</feature>
<reference evidence="15" key="2">
    <citation type="submission" date="2021-02" db="EMBL/GenBank/DDBJ databases">
        <title>Aspergillus chevalieri M1 genome sequence.</title>
        <authorList>
            <person name="Kadooka C."/>
            <person name="Mori K."/>
            <person name="Futagami T."/>
        </authorList>
    </citation>
    <scope>NUCLEOTIDE SEQUENCE</scope>
    <source>
        <strain evidence="15">M1</strain>
    </source>
</reference>
<evidence type="ECO:0000256" key="3">
    <source>
        <dbReference type="ARBA" id="ARBA00012111"/>
    </source>
</evidence>
<dbReference type="SUPFAM" id="SSF52768">
    <property type="entry name" value="Arginase/deacetylase"/>
    <property type="match status" value="1"/>
</dbReference>
<dbReference type="AlphaFoldDB" id="A0A7R7ZPR6"/>
<dbReference type="RefSeq" id="XP_043138405.1">
    <property type="nucleotide sequence ID" value="XM_043280869.1"/>
</dbReference>
<dbReference type="FunFam" id="3.40.800.20:FF:000005">
    <property type="entry name" value="histone deacetylase 6"/>
    <property type="match status" value="1"/>
</dbReference>
<keyword evidence="5 11" id="KW-0378">Hydrolase</keyword>
<feature type="domain" description="Arb2-like" evidence="14">
    <location>
        <begin position="504"/>
        <end position="703"/>
    </location>
</feature>
<dbReference type="PANTHER" id="PTHR10625:SF5">
    <property type="entry name" value="HISTONE DEACETYLASE"/>
    <property type="match status" value="1"/>
</dbReference>
<evidence type="ECO:0000256" key="5">
    <source>
        <dbReference type="ARBA" id="ARBA00022801"/>
    </source>
</evidence>
<evidence type="ECO:0000256" key="12">
    <source>
        <dbReference type="SAM" id="MobiDB-lite"/>
    </source>
</evidence>
<comment type="similarity">
    <text evidence="2 11">Belongs to the histone deacetylase family. HD type 2 subfamily.</text>
</comment>
<evidence type="ECO:0000259" key="13">
    <source>
        <dbReference type="Pfam" id="PF00850"/>
    </source>
</evidence>
<evidence type="ECO:0000256" key="9">
    <source>
        <dbReference type="ARBA" id="ARBA00023242"/>
    </source>
</evidence>
<evidence type="ECO:0000313" key="15">
    <source>
        <dbReference type="EMBL" id="BCR89883.1"/>
    </source>
</evidence>